<comment type="domain">
    <text evidence="32">The YXXL motif is involved in determining the exact site of viral release at the surface of infected mononuclear cells and promotes endocytosis. YXXL and di-leucine endocytosis motifs interact directly or indirectly with the clathrin adapter complexes, opperate independently, and their activities are not additive.</text>
</comment>
<evidence type="ECO:0000313" key="38">
    <source>
        <dbReference type="Proteomes" id="UP000150667"/>
    </source>
</evidence>
<dbReference type="GO" id="GO:0016020">
    <property type="term" value="C:membrane"/>
    <property type="evidence" value="ECO:0007669"/>
    <property type="project" value="UniProtKB-UniRule"/>
</dbReference>
<reference evidence="37 38" key="1">
    <citation type="journal article" date="2011" name="J. Virol.">
        <title>Demographic processes affect HIV-1 evolution in primary infection before the onset of selective processes.</title>
        <authorList>
            <person name="Herbeck J.T."/>
            <person name="Rolland M."/>
            <person name="Liu Y."/>
            <person name="McLaughlin S."/>
            <person name="McNevin J."/>
            <person name="Zhao H."/>
            <person name="Wong K."/>
            <person name="Stoddard J.N."/>
            <person name="Raugi D."/>
            <person name="Sorensen S."/>
            <person name="Genowati I."/>
            <person name="Birditt B."/>
            <person name="McKay A."/>
            <person name="Diem K."/>
            <person name="Maust B.S."/>
            <person name="Deng W."/>
            <person name="Collier A.C."/>
            <person name="Stekler J.D."/>
            <person name="McElrath M.J."/>
            <person name="Mullins J.I."/>
        </authorList>
    </citation>
    <scope>NUCLEOTIDE SEQUENCE [LARGE SCALE GENOMIC DNA]</scope>
    <source>
        <strain evidence="37">USPI55751EI3343y05081pcWG2B7</strain>
    </source>
</reference>
<protein>
    <recommendedName>
        <fullName evidence="32">Envelope glycoprotein gp160</fullName>
    </recommendedName>
    <alternativeName>
        <fullName evidence="32">Env polyprotein</fullName>
    </alternativeName>
    <component>
        <recommendedName>
            <fullName evidence="32">Surface protein gp120</fullName>
            <shortName evidence="32">SU</shortName>
        </recommendedName>
        <alternativeName>
            <fullName evidence="32">Glycoprotein 120</fullName>
            <shortName evidence="32">gp120</shortName>
        </alternativeName>
    </component>
    <component>
        <recommendedName>
            <fullName evidence="32">Transmembrane protein gp41</fullName>
            <shortName evidence="32">TM</shortName>
        </recommendedName>
        <alternativeName>
            <fullName evidence="32">Glycoprotein 41</fullName>
            <shortName evidence="32">gp41</shortName>
        </alternativeName>
    </component>
</protein>
<dbReference type="HAMAP" id="MF_04083">
    <property type="entry name" value="HIV_ENV"/>
    <property type="match status" value="1"/>
</dbReference>
<comment type="PTM">
    <text evidence="32">Specific enzymatic cleavages in vivo yield mature proteins. Envelope glycoproteins are synthesized as a inactive precursor that is heavily N-glycosylated and processed likely by host cell furin in the Golgi to yield the mature SU and TM proteins. The cleavage site between SU and TM requires the minimal sequence [KR]-X-[KR]-R. About 2 of the 9 disulfide bonds of gp41 are reduced by P4HB/PDI, following binding to CD4 receptor.</text>
</comment>
<evidence type="ECO:0000256" key="5">
    <source>
        <dbReference type="ARBA" id="ARBA00004578"/>
    </source>
</evidence>
<feature type="transmembrane region" description="Helical" evidence="33">
    <location>
        <begin position="677"/>
        <end position="704"/>
    </location>
</feature>
<dbReference type="GO" id="GO:1903911">
    <property type="term" value="P:positive regulation of receptor clustering"/>
    <property type="evidence" value="ECO:0007669"/>
    <property type="project" value="UniProtKB-UniRule"/>
</dbReference>
<evidence type="ECO:0000256" key="3">
    <source>
        <dbReference type="ARBA" id="ARBA00004505"/>
    </source>
</evidence>
<evidence type="ECO:0000256" key="20">
    <source>
        <dbReference type="ARBA" id="ARBA00022879"/>
    </source>
</evidence>
<dbReference type="FunFam" id="2.170.40.20:FF:000003">
    <property type="entry name" value="Envelope glycoprotein gp160"/>
    <property type="match status" value="1"/>
</dbReference>
<comment type="subunit">
    <text evidence="32">The mature envelope protein (Env) consists of a homotrimer of non-covalently associated gp120-gp41 heterodimers. The resulting complex protrudes from the virus surface as a spike. There seems to be as few as 10 spikes on the average virion. Surface protein gp120 interacts with host CD4, CCR5 and CXCR4. Gp120 also interacts with the C-type lectins CD209/DC-SIGN and CLEC4M/DC-SIGNR (collectively referred to as DC-SIGN(R)). Gp120 and gp41 interact with GalCer. Gp120 interacts with host ITGA4/ITGB7 complex; on CD4+ T-cells, this interaction results in rapid activation of integrin ITGAL/LFA-1, which facilitates efficient cell-to-cell spreading of HIV-1. Gp120 interacts with cell-associated heparan sulfate; this interaction increases virus infectivity on permissive cells and may be involved in infection of CD4- cells.</text>
</comment>
<keyword evidence="30 32" id="KW-0449">Lipoprotein</keyword>
<evidence type="ECO:0000256" key="14">
    <source>
        <dbReference type="ARBA" id="ARBA00022692"/>
    </source>
</evidence>
<keyword evidence="20 32" id="KW-0261">Viral envelope protein</keyword>
<dbReference type="SUPFAM" id="SSF56502">
    <property type="entry name" value="gp120 core"/>
    <property type="match status" value="2"/>
</dbReference>
<dbReference type="InterPro" id="IPR000328">
    <property type="entry name" value="GP41-like"/>
</dbReference>
<keyword evidence="16 32" id="KW-0732">Signal</keyword>
<evidence type="ECO:0000256" key="1">
    <source>
        <dbReference type="ARBA" id="ARBA00004402"/>
    </source>
</evidence>
<accession>H6D3G9</accession>
<evidence type="ECO:0000259" key="35">
    <source>
        <dbReference type="Pfam" id="PF00516"/>
    </source>
</evidence>
<comment type="miscellaneous">
    <text evidence="32">Inhibitors targeting HIV-1 viral envelope proteins are used as antiretroviral drugs. Attachment of virions to the cell surface via non-specific interactions and CD4 binding can be blocked by inhibitors that include cyanovirin-N, cyclotriazadisulfonamide analogs, PRO 2000, TNX 355 and PRO 542. In addition, BMS 806 can block CD4-induced conformational changes. Env interactions with the coreceptor molecules can be targeted by CCR5 antagonists including SCH-D, maraviroc (UK 427857) and aplaviroc (GW 873140), and the CXCR4 antagonist AMD 070. Fusion of viral and cellular membranes can be inhibited by peptides such as enfuvirtide and tifuvirtide (T 1249). Resistance to inhibitors associated with mutations in Env are observed. Most of the time, single mutations confer only a modest reduction in drug susceptibility. Combination of several mutations is usually required to develop a high-level drug resistance.</text>
</comment>
<keyword evidence="17 32" id="KW-1161">Viral attachment to host cell</keyword>
<feature type="chain" id="PRO_5023506368" description="Transmembrane protein gp41" evidence="32">
    <location>
        <begin position="511"/>
        <end position="855"/>
    </location>
</feature>
<keyword evidence="21 32" id="KW-1164">Virus endocytosis by host</keyword>
<dbReference type="GO" id="GO:0052031">
    <property type="term" value="P:symbiont-mediated perturbation of host defense response"/>
    <property type="evidence" value="ECO:0007669"/>
    <property type="project" value="UniProtKB-UniRule"/>
</dbReference>
<dbReference type="GO" id="GO:0044175">
    <property type="term" value="C:host cell endosome membrane"/>
    <property type="evidence" value="ECO:0007669"/>
    <property type="project" value="UniProtKB-SubCell"/>
</dbReference>
<keyword evidence="15 32" id="KW-0053">Apoptosis</keyword>
<comment type="domain">
    <text evidence="32 33">The 17 amino acids long immunosuppressive region is present in many retroviral envelope proteins. Synthetic peptides derived from this relatively conserved sequence inhibit immune function in vitro and in vivo.</text>
</comment>
<keyword evidence="10 32" id="KW-1165">Clathrin-mediated endocytosis of virus by host</keyword>
<evidence type="ECO:0000313" key="37">
    <source>
        <dbReference type="EMBL" id="AFB39998.1"/>
    </source>
</evidence>
<dbReference type="InterPro" id="IPR037527">
    <property type="entry name" value="Gp160"/>
</dbReference>
<evidence type="ECO:0000256" key="12">
    <source>
        <dbReference type="ARBA" id="ARBA00022595"/>
    </source>
</evidence>
<comment type="function">
    <text evidence="32">Surface protein gp120: Attaches the virus to the host lymphoid cell by binding to the primary receptor CD4. This interaction induces a structural rearrangement creating a high affinity binding site for a chemokine coreceptor like CXCR4 and/or CCR5. Acts as a ligand for CD209/DC-SIGN and CLEC4M/DC-SIGNR, which are respectively found on dendritic cells (DCs), and on endothelial cells of liver sinusoids and lymph node sinuses. These interactions allow capture of viral particles at mucosal surfaces by these cells and subsequent transmission to permissive cells. HIV subverts the migration properties of dendritic cells to gain access to CD4+ T-cells in lymph nodes. Virus transmission to permissive T-cells occurs either in trans (without DCs infection, through viral capture and transmission), or in cis (following DCs productive infection, through the usual CD4-gp120 interaction), thereby inducing a robust infection. In trans infection, bound virions remain infectious over days and it is proposed that they are not degraded, but protected in non-lysosomal acidic organelles within the DCs close to the cell membrane thus contributing to the viral infectious potential during DCs' migration from the periphery to the lymphoid tissues. On arrival at lymphoid tissues, intact virions recycle back to DCs' cell surface allowing virus transmission to CD4+ T-cells.</text>
</comment>
<keyword evidence="18 32" id="KW-0946">Virion</keyword>
<dbReference type="Gene3D" id="1.20.5.490">
    <property type="entry name" value="Single helix bin"/>
    <property type="match status" value="1"/>
</dbReference>
<feature type="disulfide bond" evidence="32">
    <location>
        <begin position="597"/>
        <end position="603"/>
    </location>
</feature>
<dbReference type="FunFam" id="1.20.5.490:FF:000001">
    <property type="entry name" value="Envelope glycoprotein gp160"/>
    <property type="match status" value="1"/>
</dbReference>
<dbReference type="Pfam" id="PF00517">
    <property type="entry name" value="GP41"/>
    <property type="match status" value="1"/>
</dbReference>
<feature type="transmembrane region" description="Helical" evidence="33">
    <location>
        <begin position="12"/>
        <end position="30"/>
    </location>
</feature>
<keyword evidence="25 32" id="KW-0472">Membrane</keyword>
<feature type="region of interest" description="Immunosuppression" evidence="32">
    <location>
        <begin position="573"/>
        <end position="591"/>
    </location>
</feature>
<feature type="domain" description="Human immunodeficiency virus 1 envelope glycoprotein Gp120" evidence="35">
    <location>
        <begin position="33"/>
        <end position="510"/>
    </location>
</feature>
<dbReference type="GO" id="GO:0019062">
    <property type="term" value="P:virion attachment to host cell"/>
    <property type="evidence" value="ECO:0007669"/>
    <property type="project" value="UniProtKB-UniRule"/>
</dbReference>
<dbReference type="GO" id="GO:0075512">
    <property type="term" value="P:clathrin-dependent endocytosis of virus by host cell"/>
    <property type="evidence" value="ECO:0007669"/>
    <property type="project" value="UniProtKB-UniRule"/>
</dbReference>
<feature type="region of interest" description="V5" evidence="32">
    <location>
        <begin position="460"/>
        <end position="470"/>
    </location>
</feature>
<keyword evidence="24 32" id="KW-0175">Coiled coil</keyword>
<keyword evidence="26 32" id="KW-0564">Palmitate</keyword>
<keyword evidence="8 32" id="KW-1170">Fusion of virus membrane with host endosomal membrane</keyword>
<evidence type="ECO:0000256" key="2">
    <source>
        <dbReference type="ARBA" id="ARBA00004433"/>
    </source>
</evidence>
<dbReference type="GO" id="GO:0005198">
    <property type="term" value="F:structural molecule activity"/>
    <property type="evidence" value="ECO:0007669"/>
    <property type="project" value="UniProtKB-UniRule"/>
</dbReference>
<dbReference type="GO" id="GO:0019031">
    <property type="term" value="C:viral envelope"/>
    <property type="evidence" value="ECO:0007669"/>
    <property type="project" value="UniProtKB-KW"/>
</dbReference>
<comment type="subcellular location">
    <molecule>Transmembrane protein gp41</molecule>
    <subcellularLocation>
        <location evidence="32">Virion membrane</location>
        <topology evidence="32">Single-pass type I membrane protein</topology>
    </subcellularLocation>
    <subcellularLocation>
        <location evidence="32">Host cell membrane</location>
        <topology evidence="32">Single-pass type I membrane protein</topology>
    </subcellularLocation>
    <subcellularLocation>
        <location evidence="32">Host endosome membrane</location>
        <topology evidence="32">Single-pass type I membrane protein</topology>
    </subcellularLocation>
    <text evidence="32">It is probably concentrated at the site of budding and incorporated into the virions possibly by contacts between the cytoplasmic tail of Env and the N-terminus of Gag.</text>
</comment>
<evidence type="ECO:0000256" key="15">
    <source>
        <dbReference type="ARBA" id="ARBA00022703"/>
    </source>
</evidence>
<comment type="subcellular location">
    <subcellularLocation>
        <location evidence="3">Host cell membrane</location>
        <topology evidence="3">Peripheral membrane protein</topology>
    </subcellularLocation>
    <subcellularLocation>
        <location evidence="1">Host cell membrane</location>
        <topology evidence="1">Single-pass type I membrane protein</topology>
    </subcellularLocation>
    <subcellularLocation>
        <location evidence="2">Host endosome membrane</location>
        <topology evidence="2">Peripheral membrane protein</topology>
    </subcellularLocation>
    <subcellularLocation>
        <location evidence="5">Host endosome membrane</location>
        <topology evidence="5">Single-pass type I membrane protein</topology>
    </subcellularLocation>
    <subcellularLocation>
        <location evidence="6">Virion membrane</location>
        <topology evidence="6">Peripheral membrane protein</topology>
    </subcellularLocation>
    <subcellularLocation>
        <location evidence="4">Virion membrane</location>
        <topology evidence="4">Single-pass type I membrane protein</topology>
    </subcellularLocation>
</comment>
<comment type="domain">
    <text evidence="32">Some of the most genetically diverse regions of the viral genome are present in Env. They are called variable regions 1 through 5 (V1 through V5). Coreceptor usage of gp120 is determined mainly by the primary structure of the third variable region (V3) in the outer domain of gp120. The sequence of V3 determines which coreceptor, CCR5 and/or CXCR4 (corresponding to R5/macrophage, X4/T cell and R5X4/T cell and macrophage tropism), is used to trigger the fusion potential of the Env complex, and hence which cells the virus can infect. Binding to CCR5 involves a region adjacent in addition to V3.</text>
</comment>
<keyword evidence="19 32" id="KW-1043">Host membrane</keyword>
<evidence type="ECO:0000256" key="26">
    <source>
        <dbReference type="ARBA" id="ARBA00023139"/>
    </source>
</evidence>
<evidence type="ECO:0000256" key="11">
    <source>
        <dbReference type="ARBA" id="ARBA00022581"/>
    </source>
</evidence>
<evidence type="ECO:0000256" key="8">
    <source>
        <dbReference type="ARBA" id="ARBA00022510"/>
    </source>
</evidence>
<comment type="function">
    <text evidence="32">Transmembrane protein gp41: Acts as a class I viral fusion protein. Under the current model, the protein has at least 3 conformational states: pre-fusion native state, pre-hairpin intermediate state, and post-fusion hairpin state. During fusion of viral and target intracellular membranes, the coiled coil regions (heptad repeats) assume a trimer-of-hairpins structure, positioning the fusion peptide in close proximity to the C-terminal region of the ectodomain. The formation of this structure appears to drive apposition and subsequent fusion of viral and target cell membranes. Complete fusion occurs in host cell endosomes and is dynamin-dependent, however some lipid transfer might occur at the plasma membrane. The virus undergoes clathrin-dependent internalization long before endosomal fusion, thus minimizing the surface exposure of conserved viral epitopes during fusion and reducing the efficacy of inhibitors targeting these epitopes. Membranes fusion leads to delivery of the nucleocapsid into the cytoplasm.</text>
</comment>
<keyword evidence="29 32" id="KW-0899">Viral immunoevasion</keyword>
<evidence type="ECO:0000256" key="16">
    <source>
        <dbReference type="ARBA" id="ARBA00022729"/>
    </source>
</evidence>
<feature type="chain" id="PRO_5023506367" description="Surface protein gp120" evidence="32">
    <location>
        <begin position="32"/>
        <end position="510"/>
    </location>
</feature>
<dbReference type="FunFam" id="2.170.40.20:FF:000004">
    <property type="entry name" value="Envelope glycoprotein gp160"/>
    <property type="match status" value="1"/>
</dbReference>
<feature type="region of interest" description="CD4-binding loop" evidence="32">
    <location>
        <begin position="364"/>
        <end position="374"/>
    </location>
</feature>
<feature type="lipid moiety-binding region" description="S-palmitoyl cysteine; by host" evidence="32">
    <location>
        <position position="763"/>
    </location>
</feature>
<evidence type="ECO:0000256" key="32">
    <source>
        <dbReference type="HAMAP-Rule" id="MF_04083"/>
    </source>
</evidence>
<dbReference type="Gene3D" id="1.10.287.210">
    <property type="match status" value="1"/>
</dbReference>
<organism evidence="37 38">
    <name type="scientific">Human immunodeficiency virus type 1</name>
    <name type="common">HIV-1</name>
    <dbReference type="NCBI Taxonomy" id="11676"/>
    <lineage>
        <taxon>Viruses</taxon>
        <taxon>Riboviria</taxon>
        <taxon>Pararnavirae</taxon>
        <taxon>Artverviricota</taxon>
        <taxon>Revtraviricetes</taxon>
        <taxon>Ortervirales</taxon>
        <taxon>Retroviridae</taxon>
        <taxon>Orthoretrovirinae</taxon>
        <taxon>Lentivirus</taxon>
        <taxon>Lentivirus humimdef1</taxon>
    </lineage>
</organism>
<dbReference type="GO" id="GO:0055036">
    <property type="term" value="C:virion membrane"/>
    <property type="evidence" value="ECO:0007669"/>
    <property type="project" value="UniProtKB-SubCell"/>
</dbReference>
<proteinExistence type="inferred from homology"/>
<keyword evidence="14 32" id="KW-0812">Transmembrane</keyword>
<feature type="transmembrane region" description="Helical" evidence="33">
    <location>
        <begin position="511"/>
        <end position="534"/>
    </location>
</feature>
<keyword evidence="13 32" id="KW-0165">Cleavage on pair of basic residues</keyword>
<keyword evidence="28 32" id="KW-0325">Glycoprotein</keyword>
<comment type="function">
    <text evidence="32">Envelope glycoprotein gp160: Oligomerizes in the host endoplasmic reticulum into predominantly trimers. In a second time, gp160 transits in the host Golgi, where glycosylation is completed. The precursor is then proteolytically cleaved in the trans-Golgi and thereby activated by cellular furin or furin-like proteases to produce gp120 and gp41.</text>
</comment>
<feature type="short sequence motif" description="YXXL motif; contains endocytosis signal" evidence="32">
    <location>
        <begin position="711"/>
        <end position="714"/>
    </location>
</feature>
<dbReference type="GO" id="GO:0020002">
    <property type="term" value="C:host cell plasma membrane"/>
    <property type="evidence" value="ECO:0007669"/>
    <property type="project" value="UniProtKB-SubCell"/>
</dbReference>
<feature type="region of interest" description="V2" evidence="32">
    <location>
        <begin position="159"/>
        <end position="198"/>
    </location>
</feature>
<evidence type="ECO:0000256" key="33">
    <source>
        <dbReference type="RuleBase" id="RU363095"/>
    </source>
</evidence>
<comment type="similarity">
    <text evidence="32">Belongs to the HIV-1 env protein family.</text>
</comment>
<comment type="domain">
    <text evidence="32">The membrane proximal external region (MPER) present in gp41 is a tryptophan-rich region recognized by the antibodies 2F5, Z13, and 4E10. MPER seems to play a role in fusion.</text>
</comment>
<evidence type="ECO:0000259" key="36">
    <source>
        <dbReference type="Pfam" id="PF00517"/>
    </source>
</evidence>
<dbReference type="GO" id="GO:0039654">
    <property type="term" value="P:fusion of virus membrane with host endosome membrane"/>
    <property type="evidence" value="ECO:0007669"/>
    <property type="project" value="UniProtKB-UniRule"/>
</dbReference>
<sequence length="855" mass="97073">MRVKGIMKNCQHLWRWGIMLLGILMICSATEKLWVTVYYGVPVWKEATTTLFCASDAKAYKTEVHNVWATHACVPTDPNPQEIELENVTEDFNVWKNDMVTQMHEDIISLWDQSLKPCVKLTPLCVTLNCTDVNTTCITNNSRTEGNCSYTGREELKNCSFNITTSTQDKVRDYAMFYNLDIVQMDNGDNTSYRLIHCNTSVITQACPKITFEPIPIHYCAPAGFAILKCNDNKFSGKGECTNVSTVQCTHGIRPVVSTQLLLNGSLAEDEVVLRSENITNNAKTIIVQLKDPVKIECERPNNNTIKSIHIGPGRAWYATGQIIGDIRKAFCTLNGTNWNNTLKQVVEKLKEQFKNKTIAFNQSTGGDPEIIMHTFNCGGEFFYCNTTQLFNSSWYSTTNSSWNTTTGLNDTITLPCKIRQIINMWQQVGKAIYAPPIKGKINCTSNITGLLLTRDGGDTNNETEIFRPGGGDMRDNWRSKLYKYKVVQIEPLGVAPTKAKRRVVQREKRAVGLGALFLGFLGAAGSTMGAASITLTVQARQLLSGIVQQQNNLLRAIEAQQHLLQLTVWGIKQLQARVLAVERYLKDQQLLGIWGCSGKLICTTAVPWNTSWSNKSQREIWDNMTWMQWEKEINNYTSVIYTLLEQSQNQQEKNEQELLELDKWASLWNWFDITNWLWYIKIFIMIVGGLIGLRIVFAVISIVNSVRQGYSPLSFQTRLPAPRGPDRPEGIEEEGGGRDRNISTRLVSGFLPLIWDDLRSLCLFGYHRLRDFLLIVARIVELLGRRGWEALKYWWNLLQYWSQELKNSAISLLNTTAIVVAEGTDRIIEALQRICRAILHIPTRIRQGFERALL</sequence>
<feature type="lipid moiety-binding region" description="S-palmitoyl cysteine; by host" evidence="32">
    <location>
        <position position="836"/>
    </location>
</feature>
<dbReference type="Proteomes" id="UP000150667">
    <property type="component" value="Genome"/>
</dbReference>
<feature type="disulfide bond" evidence="32">
    <location>
        <begin position="230"/>
        <end position="241"/>
    </location>
</feature>
<evidence type="ECO:0000256" key="9">
    <source>
        <dbReference type="ARBA" id="ARBA00022511"/>
    </source>
</evidence>
<evidence type="ECO:0000256" key="31">
    <source>
        <dbReference type="ARBA" id="ARBA00023296"/>
    </source>
</evidence>
<feature type="site" description="Cleavage; by host furin" evidence="32">
    <location>
        <begin position="510"/>
        <end position="511"/>
    </location>
</feature>
<keyword evidence="23 32" id="KW-1039">Host endosome</keyword>
<evidence type="ECO:0000256" key="34">
    <source>
        <dbReference type="SAM" id="MobiDB-lite"/>
    </source>
</evidence>
<comment type="subcellular location">
    <molecule>Surface protein gp120</molecule>
    <subcellularLocation>
        <location evidence="32">Virion membrane</location>
        <topology evidence="32">Peripheral membrane protein</topology>
    </subcellularLocation>
    <subcellularLocation>
        <location evidence="32">Host cell membrane</location>
        <topology evidence="32">Peripheral membrane protein</topology>
    </subcellularLocation>
    <subcellularLocation>
        <location evidence="32">Host endosome membrane</location>
        <topology evidence="32">Single-pass type I membrane protein</topology>
    </subcellularLocation>
    <text evidence="32">The surface protein is not anchored to the viral envelope, but associates with the extravirion surface through its binding to TM. It is probably concentrated at the site of budding and incorporated into the virions possibly by contacts between the cytoplasmic tail of Env and the N-terminus of Gag.</text>
</comment>
<dbReference type="InterPro" id="IPR000777">
    <property type="entry name" value="HIV1_Gp120"/>
</dbReference>
<keyword evidence="7 32" id="KW-1168">Fusion of virus membrane with host membrane</keyword>
<feature type="disulfide bond" evidence="32">
    <location>
        <begin position="220"/>
        <end position="249"/>
    </location>
</feature>
<gene>
    <name evidence="32 37" type="primary">env</name>
</gene>
<organismHost>
    <name type="scientific">Homo sapiens</name>
    <name type="common">Human</name>
    <dbReference type="NCBI Taxonomy" id="9606"/>
</organismHost>
<comment type="PTM">
    <text evidence="32">Highly glycosylated by host. The high number of glycan on the protein is reffered to as 'glycan shield' because it contributes to hide protein sequence from adaptive immune system.</text>
</comment>
<feature type="coiled-coil region" evidence="32">
    <location>
        <begin position="632"/>
        <end position="666"/>
    </location>
</feature>
<evidence type="ECO:0000256" key="4">
    <source>
        <dbReference type="ARBA" id="ARBA00004563"/>
    </source>
</evidence>
<dbReference type="SUPFAM" id="SSF58069">
    <property type="entry name" value="Virus ectodomain"/>
    <property type="match status" value="1"/>
</dbReference>
<evidence type="ECO:0000256" key="19">
    <source>
        <dbReference type="ARBA" id="ARBA00022870"/>
    </source>
</evidence>
<keyword evidence="27 32" id="KW-1015">Disulfide bond</keyword>
<evidence type="ECO:0000256" key="30">
    <source>
        <dbReference type="ARBA" id="ARBA00023288"/>
    </source>
</evidence>
<dbReference type="GO" id="GO:0019082">
    <property type="term" value="P:viral protein processing"/>
    <property type="evidence" value="ECO:0007669"/>
    <property type="project" value="UniProtKB-UniRule"/>
</dbReference>
<keyword evidence="22 32" id="KW-1133">Transmembrane helix</keyword>
<feature type="compositionally biased region" description="Basic and acidic residues" evidence="34">
    <location>
        <begin position="725"/>
        <end position="741"/>
    </location>
</feature>
<evidence type="ECO:0000256" key="17">
    <source>
        <dbReference type="ARBA" id="ARBA00022804"/>
    </source>
</evidence>
<comment type="miscellaneous">
    <text evidence="32">HIV-1 lineages are divided in three main groups, M (for Major), O (for Outlier), and N (for New, or Non-M, Non-O). The vast majority of strains found worldwide belong to the group M. Group O seems to be endemic to and largely confined to Cameroon and neighboring countries in West Central Africa, where these viruses represent a small minority of HIV-1 strains. The group N is represented by a limited number of isolates from Cameroonian persons. The group M is further subdivided in 9 clades or subtypes (A to D, F to H, J and K).</text>
</comment>
<keyword evidence="31 32" id="KW-1160">Virus entry into host cell</keyword>
<dbReference type="Gene3D" id="2.170.40.20">
    <property type="entry name" value="Human immunodeficiency virus 1, Gp160, envelope glycoprotein"/>
    <property type="match status" value="2"/>
</dbReference>
<keyword evidence="9 32" id="KW-1032">Host cell membrane</keyword>
<feature type="disulfide bond" evidence="32">
    <location>
        <begin position="53"/>
        <end position="73"/>
    </location>
</feature>
<name>H6D3G9_HV1</name>
<comment type="PTM">
    <text evidence="32">Palmitoylation of the transmembrane protein and of Env polyprotein (prior to its proteolytic cleavage) is essential for their association with host cell membrane lipid rafts. Palmitoylation is therefore required for envelope trafficking to classical lipid rafts, but not for viral replication.</text>
</comment>
<dbReference type="GO" id="GO:0019064">
    <property type="term" value="P:fusion of virus membrane with host plasma membrane"/>
    <property type="evidence" value="ECO:0007669"/>
    <property type="project" value="UniProtKB-UniRule"/>
</dbReference>
<feature type="chain" id="PRO_5023506369" description="Envelope glycoprotein gp160" evidence="32">
    <location>
        <begin position="32"/>
        <end position="855"/>
    </location>
</feature>
<feature type="short sequence motif" description="Di-leucine internalization motif" evidence="32">
    <location>
        <begin position="854"/>
        <end position="855"/>
    </location>
</feature>
<keyword evidence="12 32" id="KW-1162">Viral penetration into host cytoplasm</keyword>
<feature type="topological domain" description="Cytoplasmic" evidence="32">
    <location>
        <begin position="705"/>
        <end position="855"/>
    </location>
</feature>
<feature type="region of interest" description="Fusion peptide" evidence="32">
    <location>
        <begin position="511"/>
        <end position="531"/>
    </location>
</feature>
<evidence type="ECO:0000256" key="6">
    <source>
        <dbReference type="ARBA" id="ARBA00004650"/>
    </source>
</evidence>
<dbReference type="FunFam" id="1.10.287.210:FF:000001">
    <property type="entry name" value="Envelope glycoprotein gp160"/>
    <property type="match status" value="1"/>
</dbReference>
<evidence type="ECO:0000256" key="27">
    <source>
        <dbReference type="ARBA" id="ARBA00023157"/>
    </source>
</evidence>
<comment type="domain">
    <text evidence="32">The CD4-binding region is targeted by the antibody b12.</text>
</comment>
<evidence type="ECO:0000256" key="13">
    <source>
        <dbReference type="ARBA" id="ARBA00022685"/>
    </source>
</evidence>
<dbReference type="CDD" id="cd09909">
    <property type="entry name" value="HIV-1-like_HR1-HR2"/>
    <property type="match status" value="1"/>
</dbReference>
<dbReference type="GO" id="GO:1903908">
    <property type="term" value="P:positive regulation of plasma membrane raft polarization"/>
    <property type="evidence" value="ECO:0007669"/>
    <property type="project" value="UniProtKB-UniRule"/>
</dbReference>
<feature type="topological domain" description="Extracellular" evidence="32">
    <location>
        <begin position="32"/>
        <end position="683"/>
    </location>
</feature>
<dbReference type="Pfam" id="PF00516">
    <property type="entry name" value="GP120"/>
    <property type="match status" value="1"/>
</dbReference>
<evidence type="ECO:0000256" key="24">
    <source>
        <dbReference type="ARBA" id="ARBA00023054"/>
    </source>
</evidence>
<evidence type="ECO:0000256" key="28">
    <source>
        <dbReference type="ARBA" id="ARBA00023180"/>
    </source>
</evidence>
<evidence type="ECO:0000256" key="10">
    <source>
        <dbReference type="ARBA" id="ARBA00022570"/>
    </source>
</evidence>
<evidence type="ECO:0000256" key="22">
    <source>
        <dbReference type="ARBA" id="ARBA00022989"/>
    </source>
</evidence>
<evidence type="ECO:0000256" key="21">
    <source>
        <dbReference type="ARBA" id="ARBA00022890"/>
    </source>
</evidence>
<evidence type="ECO:0000256" key="23">
    <source>
        <dbReference type="ARBA" id="ARBA00023046"/>
    </source>
</evidence>
<comment type="caution">
    <text evidence="32 33">Lacks conserved residue(s) required for the propagation of feature annotation.</text>
</comment>
<feature type="region of interest" description="Disordered" evidence="34">
    <location>
        <begin position="719"/>
        <end position="741"/>
    </location>
</feature>
<evidence type="ECO:0000256" key="29">
    <source>
        <dbReference type="ARBA" id="ARBA00023280"/>
    </source>
</evidence>
<keyword evidence="11 32" id="KW-0945">Host-virus interaction</keyword>
<dbReference type="EMBL" id="JN024507">
    <property type="protein sequence ID" value="AFB39998.1"/>
    <property type="molecule type" value="Genomic_RNA"/>
</dbReference>
<evidence type="ECO:0000256" key="7">
    <source>
        <dbReference type="ARBA" id="ARBA00022506"/>
    </source>
</evidence>
<dbReference type="InterPro" id="IPR036377">
    <property type="entry name" value="Gp120_core_sf"/>
</dbReference>
<feature type="domain" description="Retroviral envelope protein GP41-like" evidence="36">
    <location>
        <begin position="529"/>
        <end position="718"/>
    </location>
</feature>
<evidence type="ECO:0000256" key="25">
    <source>
        <dbReference type="ARBA" id="ARBA00023136"/>
    </source>
</evidence>
<feature type="region of interest" description="MPER; binding to GalCer" evidence="32">
    <location>
        <begin position="661"/>
        <end position="682"/>
    </location>
</feature>
<evidence type="ECO:0000256" key="18">
    <source>
        <dbReference type="ARBA" id="ARBA00022844"/>
    </source>
</evidence>